<name>A0A3D9CIF4_9FLAO</name>
<dbReference type="RefSeq" id="WP_115962035.1">
    <property type="nucleotide sequence ID" value="NZ_CBCRVL010000012.1"/>
</dbReference>
<dbReference type="Gene3D" id="2.160.20.10">
    <property type="entry name" value="Single-stranded right-handed beta-helix, Pectin lyase-like"/>
    <property type="match status" value="1"/>
</dbReference>
<evidence type="ECO:0000313" key="2">
    <source>
        <dbReference type="Proteomes" id="UP000256769"/>
    </source>
</evidence>
<evidence type="ECO:0008006" key="3">
    <source>
        <dbReference type="Google" id="ProtNLM"/>
    </source>
</evidence>
<keyword evidence="2" id="KW-1185">Reference proteome</keyword>
<reference evidence="1 2" key="1">
    <citation type="journal article" date="2007" name="Int. J. Syst. Evol. Microbiol.">
        <title>Chryseobacterium flavum sp. nov., isolated from polluted soil.</title>
        <authorList>
            <person name="Zhou Y."/>
            <person name="Dong J."/>
            <person name="Wang X."/>
            <person name="Huang X."/>
            <person name="Zhang K.Y."/>
            <person name="Zhang Y.Q."/>
            <person name="Guo Y.F."/>
            <person name="Lai R."/>
            <person name="Li W.J."/>
        </authorList>
    </citation>
    <scope>NUCLEOTIDE SEQUENCE [LARGE SCALE GENOMIC DNA]</scope>
    <source>
        <strain evidence="1 2">KCTC 12877</strain>
    </source>
</reference>
<dbReference type="InterPro" id="IPR011050">
    <property type="entry name" value="Pectin_lyase_fold/virulence"/>
</dbReference>
<organism evidence="1 2">
    <name type="scientific">Chryseobacterium flavum</name>
    <dbReference type="NCBI Taxonomy" id="415851"/>
    <lineage>
        <taxon>Bacteria</taxon>
        <taxon>Pseudomonadati</taxon>
        <taxon>Bacteroidota</taxon>
        <taxon>Flavobacteriia</taxon>
        <taxon>Flavobacteriales</taxon>
        <taxon>Weeksellaceae</taxon>
        <taxon>Chryseobacterium group</taxon>
        <taxon>Chryseobacterium</taxon>
    </lineage>
</organism>
<comment type="caution">
    <text evidence="1">The sequence shown here is derived from an EMBL/GenBank/DDBJ whole genome shotgun (WGS) entry which is preliminary data.</text>
</comment>
<dbReference type="SUPFAM" id="SSF51126">
    <property type="entry name" value="Pectin lyase-like"/>
    <property type="match status" value="1"/>
</dbReference>
<accession>A0A3D9CIF4</accession>
<gene>
    <name evidence="1" type="ORF">DRF59_15335</name>
</gene>
<dbReference type="InterPro" id="IPR012334">
    <property type="entry name" value="Pectin_lyas_fold"/>
</dbReference>
<sequence>MMYKDFFHLFFLKISLGFILLSCEGIAQGFSTKAVSQQVVKKYYSPDYNSSYYTKDNLYIVRPEILKGDDHTMTIQKVIDTYTNILLPNATILINKNGLKIGSGKKILFQKNTKIKFLGPANGSYSDVVKIYEAHDVEVINPIIVGSRNSKLEQSGQWSAGISVLNSKNIKIVNPKITDTYGDGIFIGSENGGFSENVTVNGGWIDVARRNGISITSGKNIKVQNILISNTFGHDPESGIDIEPSWDKDTLENIMINNVCTYNNGAAGISVNLNGLSTNDIKNAKSTNIFIDGHTDIGSRHGFLTSLNVTQDRFDATGNIIIRNANWKSSRDVAYWKTPQTHRVNITFSGINIDNVQKQQDFERSIKKIQNIKLTH</sequence>
<dbReference type="AlphaFoldDB" id="A0A3D9CIF4"/>
<proteinExistence type="predicted"/>
<evidence type="ECO:0000313" key="1">
    <source>
        <dbReference type="EMBL" id="REC65553.1"/>
    </source>
</evidence>
<dbReference type="OrthoDB" id="253409at2"/>
<dbReference type="Proteomes" id="UP000256769">
    <property type="component" value="Unassembled WGS sequence"/>
</dbReference>
<dbReference type="SMART" id="SM00710">
    <property type="entry name" value="PbH1"/>
    <property type="match status" value="4"/>
</dbReference>
<dbReference type="EMBL" id="QNUE01000013">
    <property type="protein sequence ID" value="REC65553.1"/>
    <property type="molecule type" value="Genomic_DNA"/>
</dbReference>
<dbReference type="InterPro" id="IPR006626">
    <property type="entry name" value="PbH1"/>
</dbReference>
<protein>
    <recommendedName>
        <fullName evidence="3">Right-handed parallel beta-helix repeat-containing protein</fullName>
    </recommendedName>
</protein>